<comment type="similarity">
    <text evidence="1">Belongs to the glycosyltransferase 47 family.</text>
</comment>
<name>A0A8H3TMG3_9TREE</name>
<dbReference type="Pfam" id="PF01370">
    <property type="entry name" value="Epimerase"/>
    <property type="match status" value="1"/>
</dbReference>
<comment type="caution">
    <text evidence="6">The sequence shown here is derived from an EMBL/GenBank/DDBJ whole genome shotgun (WGS) entry which is preliminary data.</text>
</comment>
<sequence length="1255" mass="139388">MPLLRGRRGLAIIVVLAVVSLLLFIRSSNSDDYVVIVDDYAPYRKPATSYDKSPLVGYHDNDLFDTGSKWVPDTWKPAAWLPDLPFLSSKHHHLPDGKRGRVLVTGGAGALGIPVVDRLLKEGFAVTLHDLRDPSPKDTQYIRQRNPDATKGGRLTFVKGDIMSRRHLTALMKELTAPAAKKGKKTPVAEGSLRAGGGLVGVVNLAGISRDVWCSTRVEECEKLNVQSATHLFDTLAEATRRAAGQKPWFLHFSTLDVYAPSTNMIATTNTDELTSLGRSKLFAERELEKSYNSHLENFAEGPNGMSSDDEDGIRTMILRPSTIYGSPSDIEDRLVPALIKNALTDLPVQILNGNAQVDFMHIDDALDGFVGAIERLMGSQAVEETSNPSSEENDYKPSEEPSAGFKLAEESVETVKRQIAPAEQSGPMFEAYDLVSGYRATPRQLLDMVMSLTHSVSPIQDHSSTIDGTRIKLPVMSVNVPSTLRSKLGFQAAISLDQGIAGYVNTLRQGFTDWAREYLGNECPSSPLYGDPRITHVADLRNKHLERLVGCTANIGVNHEGWIHHVKCGDSTCGADNIKTSSFNWNQTIFTIIPYQDAETVADGQRVDEVNAAANAKWGWAFGLLGSESKKEASGPVHVQFEDKNSKKVLGFMRKEAPKGKTQYVKLRLFDQAEARDSRTIVSVFEFKVAHNASYLQFTIPGTNEYLAVEPQIDINRFSIDRVTKSSPYDFRLTLLCCPTDKPWPLLLDDYETADIRYGSTGDIPFDSSKRSHECKRVQRALENAESLLSPVPIETEFGSFQRPLTLSTTKRPHDWVLRDLPTCMNSCDNPLICVQDGHCRCIQADDCPAERANPLTPLELPAGSKLISITTNADFVKAVGNLRWQDVLLPPAMRVLEAFPNLIKVHVVSGYDGEEEIEAAPCHKLASNHCFSADSIMYRAMRSISVPADQADLIILPAYQHCDGAPFILHDLMDYAQKTIPDFKDRAVTVALTHDWGICIEFAWNIWEARTNNRLYPDSILSNVFVWSVMGDTVSKCYRPHMDTVIPARTCNSAQLKETFGNIENIVPIAQRPHLLTWAGTMWGTGKSARMRLVCDRGGLASEELVPGGGPQSSFLSWDYMRDLSQARFCPQPAGIAGWSFRVQDAIYAGCIPVFMSDGTHYPFADILDYSKFSVRVSPTEFDHLEHILRDIPLEKVESMQAHLISAREAFIYSSDERPEEELERKGPLWYALQSARVRLSTEYPTSKVPVAE</sequence>
<keyword evidence="3" id="KW-0732">Signal</keyword>
<keyword evidence="7" id="KW-1185">Reference proteome</keyword>
<dbReference type="OrthoDB" id="331544at2759"/>
<evidence type="ECO:0000256" key="2">
    <source>
        <dbReference type="SAM" id="MobiDB-lite"/>
    </source>
</evidence>
<gene>
    <name evidence="6" type="ORF">NliqN6_0115</name>
</gene>
<evidence type="ECO:0000313" key="6">
    <source>
        <dbReference type="EMBL" id="GHJ83713.1"/>
    </source>
</evidence>
<dbReference type="InterPro" id="IPR001509">
    <property type="entry name" value="Epimerase_deHydtase"/>
</dbReference>
<accession>A0A8H3TMG3</accession>
<proteinExistence type="inferred from homology"/>
<organism evidence="6 7">
    <name type="scientific">Naganishia liquefaciens</name>
    <dbReference type="NCBI Taxonomy" id="104408"/>
    <lineage>
        <taxon>Eukaryota</taxon>
        <taxon>Fungi</taxon>
        <taxon>Dikarya</taxon>
        <taxon>Basidiomycota</taxon>
        <taxon>Agaricomycotina</taxon>
        <taxon>Tremellomycetes</taxon>
        <taxon>Filobasidiales</taxon>
        <taxon>Filobasidiaceae</taxon>
        <taxon>Naganishia</taxon>
    </lineage>
</organism>
<feature type="signal peptide" evidence="3">
    <location>
        <begin position="1"/>
        <end position="30"/>
    </location>
</feature>
<feature type="region of interest" description="Disordered" evidence="2">
    <location>
        <begin position="381"/>
        <end position="404"/>
    </location>
</feature>
<dbReference type="PANTHER" id="PTHR11062">
    <property type="entry name" value="EXOSTOSIN HEPARAN SULFATE GLYCOSYLTRANSFERASE -RELATED"/>
    <property type="match status" value="1"/>
</dbReference>
<dbReference type="Pfam" id="PF03016">
    <property type="entry name" value="Exostosin_GT47"/>
    <property type="match status" value="1"/>
</dbReference>
<dbReference type="EMBL" id="BLZA01000002">
    <property type="protein sequence ID" value="GHJ83713.1"/>
    <property type="molecule type" value="Genomic_DNA"/>
</dbReference>
<dbReference type="InterPro" id="IPR036291">
    <property type="entry name" value="NAD(P)-bd_dom_sf"/>
</dbReference>
<evidence type="ECO:0008006" key="8">
    <source>
        <dbReference type="Google" id="ProtNLM"/>
    </source>
</evidence>
<dbReference type="CDD" id="cd08946">
    <property type="entry name" value="SDR_e"/>
    <property type="match status" value="1"/>
</dbReference>
<reference evidence="6" key="1">
    <citation type="submission" date="2020-07" db="EMBL/GenBank/DDBJ databases">
        <title>Draft Genome Sequence of a Deep-Sea Yeast, Naganishia (Cryptococcus) liquefaciens strain N6.</title>
        <authorList>
            <person name="Han Y.W."/>
            <person name="Kajitani R."/>
            <person name="Morimoto H."/>
            <person name="Parhat M."/>
            <person name="Tsubouchi H."/>
            <person name="Bakenova O."/>
            <person name="Ogata M."/>
            <person name="Argunhan B."/>
            <person name="Aoki R."/>
            <person name="Kajiwara S."/>
            <person name="Itoh T."/>
            <person name="Iwasaki H."/>
        </authorList>
    </citation>
    <scope>NUCLEOTIDE SEQUENCE</scope>
    <source>
        <strain evidence="6">N6</strain>
    </source>
</reference>
<feature type="domain" description="NAD-dependent epimerase/dehydratase" evidence="4">
    <location>
        <begin position="202"/>
        <end position="376"/>
    </location>
</feature>
<evidence type="ECO:0000259" key="4">
    <source>
        <dbReference type="Pfam" id="PF01370"/>
    </source>
</evidence>
<dbReference type="InterPro" id="IPR040911">
    <property type="entry name" value="Exostosin_GT47"/>
</dbReference>
<feature type="domain" description="Exostosin GT47" evidence="5">
    <location>
        <begin position="928"/>
        <end position="1193"/>
    </location>
</feature>
<dbReference type="PANTHER" id="PTHR11062:SF73">
    <property type="entry name" value="EXOSTOSIN-LIKE 3"/>
    <property type="match status" value="1"/>
</dbReference>
<dbReference type="GO" id="GO:0016757">
    <property type="term" value="F:glycosyltransferase activity"/>
    <property type="evidence" value="ECO:0007669"/>
    <property type="project" value="InterPro"/>
</dbReference>
<feature type="chain" id="PRO_5034723451" description="NAD-dependent epimerase/dehydratase family protein" evidence="3">
    <location>
        <begin position="31"/>
        <end position="1255"/>
    </location>
</feature>
<dbReference type="Proteomes" id="UP000620104">
    <property type="component" value="Unassembled WGS sequence"/>
</dbReference>
<dbReference type="AlphaFoldDB" id="A0A8H3TMG3"/>
<dbReference type="InterPro" id="IPR004263">
    <property type="entry name" value="Exostosin"/>
</dbReference>
<evidence type="ECO:0000313" key="7">
    <source>
        <dbReference type="Proteomes" id="UP000620104"/>
    </source>
</evidence>
<protein>
    <recommendedName>
        <fullName evidence="8">NAD-dependent epimerase/dehydratase family protein</fullName>
    </recommendedName>
</protein>
<evidence type="ECO:0000256" key="1">
    <source>
        <dbReference type="ARBA" id="ARBA00010271"/>
    </source>
</evidence>
<evidence type="ECO:0000256" key="3">
    <source>
        <dbReference type="SAM" id="SignalP"/>
    </source>
</evidence>
<evidence type="ECO:0000259" key="5">
    <source>
        <dbReference type="Pfam" id="PF03016"/>
    </source>
</evidence>
<dbReference type="Gene3D" id="3.40.50.720">
    <property type="entry name" value="NAD(P)-binding Rossmann-like Domain"/>
    <property type="match status" value="1"/>
</dbReference>
<dbReference type="SUPFAM" id="SSF51735">
    <property type="entry name" value="NAD(P)-binding Rossmann-fold domains"/>
    <property type="match status" value="1"/>
</dbReference>